<accession>A0A645GYR0</accession>
<evidence type="ECO:0000313" key="1">
    <source>
        <dbReference type="EMBL" id="MPN31192.1"/>
    </source>
</evidence>
<name>A0A645GYR0_9ZZZZ</name>
<organism evidence="1">
    <name type="scientific">bioreactor metagenome</name>
    <dbReference type="NCBI Taxonomy" id="1076179"/>
    <lineage>
        <taxon>unclassified sequences</taxon>
        <taxon>metagenomes</taxon>
        <taxon>ecological metagenomes</taxon>
    </lineage>
</organism>
<dbReference type="EMBL" id="VSSQ01082636">
    <property type="protein sequence ID" value="MPN31192.1"/>
    <property type="molecule type" value="Genomic_DNA"/>
</dbReference>
<sequence length="50" mass="5679">MSDRVTKNPAKCTSLENGKYIRRMLTKKKWLRKIQLCGTAAGQKVINPAM</sequence>
<reference evidence="1" key="1">
    <citation type="submission" date="2019-08" db="EMBL/GenBank/DDBJ databases">
        <authorList>
            <person name="Kucharzyk K."/>
            <person name="Murdoch R.W."/>
            <person name="Higgins S."/>
            <person name="Loffler F."/>
        </authorList>
    </citation>
    <scope>NUCLEOTIDE SEQUENCE</scope>
</reference>
<proteinExistence type="predicted"/>
<protein>
    <submittedName>
        <fullName evidence="1">Uncharacterized protein</fullName>
    </submittedName>
</protein>
<gene>
    <name evidence="1" type="ORF">SDC9_178666</name>
</gene>
<comment type="caution">
    <text evidence="1">The sequence shown here is derived from an EMBL/GenBank/DDBJ whole genome shotgun (WGS) entry which is preliminary data.</text>
</comment>
<dbReference type="AlphaFoldDB" id="A0A645GYR0"/>